<accession>A0A1I1ZH84</accession>
<sequence length="206" mass="24595">MKDALVFYQKQYQPIWKEVPWQPFPLERNTLFCPDDTTIRNVLISLNKIDLSTPRPETFEQATTDLHWAIVSYEEDFVLYWLSHYIEAGDQGFVLYRFQNFVASQTNFLDFGRRFKLPDDSTAKIYMDVFSRLNEWSKLLTLPYKYEVVLEDNYMGFQRNYDKPVLIPDLDDKQTDSITLNVNNSIETKTSFWNRLLARLRQRSQS</sequence>
<proteinExistence type="predicted"/>
<dbReference type="RefSeq" id="WP_093831089.1">
    <property type="nucleotide sequence ID" value="NZ_FOLQ01000012.1"/>
</dbReference>
<reference evidence="1 2" key="1">
    <citation type="submission" date="2016-10" db="EMBL/GenBank/DDBJ databases">
        <authorList>
            <person name="de Groot N.N."/>
        </authorList>
    </citation>
    <scope>NUCLEOTIDE SEQUENCE [LARGE SCALE GENOMIC DNA]</scope>
    <source>
        <strain evidence="1 2">DSM 26130</strain>
    </source>
</reference>
<dbReference type="EMBL" id="FOLQ01000012">
    <property type="protein sequence ID" value="SFE29923.1"/>
    <property type="molecule type" value="Genomic_DNA"/>
</dbReference>
<keyword evidence="2" id="KW-1185">Reference proteome</keyword>
<dbReference type="AlphaFoldDB" id="A0A1I1ZH84"/>
<evidence type="ECO:0000313" key="1">
    <source>
        <dbReference type="EMBL" id="SFE29923.1"/>
    </source>
</evidence>
<organism evidence="1 2">
    <name type="scientific">Spirosoma endophyticum</name>
    <dbReference type="NCBI Taxonomy" id="662367"/>
    <lineage>
        <taxon>Bacteria</taxon>
        <taxon>Pseudomonadati</taxon>
        <taxon>Bacteroidota</taxon>
        <taxon>Cytophagia</taxon>
        <taxon>Cytophagales</taxon>
        <taxon>Cytophagaceae</taxon>
        <taxon>Spirosoma</taxon>
    </lineage>
</organism>
<dbReference type="Proteomes" id="UP000198598">
    <property type="component" value="Unassembled WGS sequence"/>
</dbReference>
<dbReference type="STRING" id="662367.SAMN05216167_11292"/>
<protein>
    <submittedName>
        <fullName evidence="1">Uncharacterized protein</fullName>
    </submittedName>
</protein>
<gene>
    <name evidence="1" type="ORF">SAMN05216167_11292</name>
</gene>
<evidence type="ECO:0000313" key="2">
    <source>
        <dbReference type="Proteomes" id="UP000198598"/>
    </source>
</evidence>
<name>A0A1I1ZH84_9BACT</name>